<evidence type="ECO:0000256" key="2">
    <source>
        <dbReference type="SAM" id="Phobius"/>
    </source>
</evidence>
<dbReference type="AlphaFoldDB" id="A0A7W3M0F4"/>
<accession>A0A7W3M0F4</accession>
<dbReference type="RefSeq" id="WP_182849373.1">
    <property type="nucleotide sequence ID" value="NZ_BAAALP010000061.1"/>
</dbReference>
<sequence length="123" mass="13227">MTHAPDEPLDGDIGPAATAVPDRSSPAGEAGKAEAAAEELRRYEAERAERRRRADAVAGRVTFWLAAALLAFLAYDSVATAVRARGRGDDWLYPPATNAAIFGVLLAGLLLWGLRRRRRRGAS</sequence>
<feature type="transmembrane region" description="Helical" evidence="2">
    <location>
        <begin position="57"/>
        <end position="75"/>
    </location>
</feature>
<comment type="caution">
    <text evidence="3">The sequence shown here is derived from an EMBL/GenBank/DDBJ whole genome shotgun (WGS) entry which is preliminary data.</text>
</comment>
<feature type="transmembrane region" description="Helical" evidence="2">
    <location>
        <begin position="95"/>
        <end position="114"/>
    </location>
</feature>
<reference evidence="3 4" key="1">
    <citation type="submission" date="2020-08" db="EMBL/GenBank/DDBJ databases">
        <title>Genomic Encyclopedia of Type Strains, Phase IV (KMG-IV): sequencing the most valuable type-strain genomes for metagenomic binning, comparative biology and taxonomic classification.</title>
        <authorList>
            <person name="Goeker M."/>
        </authorList>
    </citation>
    <scope>NUCLEOTIDE SEQUENCE [LARGE SCALE GENOMIC DNA]</scope>
    <source>
        <strain evidence="3 4">DSM 44197</strain>
    </source>
</reference>
<name>A0A7W3M0F4_ACTNM</name>
<keyword evidence="2" id="KW-0812">Transmembrane</keyword>
<organism evidence="3 4">
    <name type="scientific">Actinomadura namibiensis</name>
    <dbReference type="NCBI Taxonomy" id="182080"/>
    <lineage>
        <taxon>Bacteria</taxon>
        <taxon>Bacillati</taxon>
        <taxon>Actinomycetota</taxon>
        <taxon>Actinomycetes</taxon>
        <taxon>Streptosporangiales</taxon>
        <taxon>Thermomonosporaceae</taxon>
        <taxon>Actinomadura</taxon>
    </lineage>
</organism>
<dbReference type="Proteomes" id="UP000572680">
    <property type="component" value="Unassembled WGS sequence"/>
</dbReference>
<keyword evidence="2" id="KW-1133">Transmembrane helix</keyword>
<gene>
    <name evidence="3" type="ORF">HNR61_009265</name>
</gene>
<dbReference type="EMBL" id="JACJIA010000025">
    <property type="protein sequence ID" value="MBA8957572.1"/>
    <property type="molecule type" value="Genomic_DNA"/>
</dbReference>
<evidence type="ECO:0000313" key="3">
    <source>
        <dbReference type="EMBL" id="MBA8957572.1"/>
    </source>
</evidence>
<proteinExistence type="predicted"/>
<protein>
    <submittedName>
        <fullName evidence="3">LPXTG-motif cell wall-anchored protein</fullName>
    </submittedName>
</protein>
<dbReference type="NCBIfam" id="TIGR01167">
    <property type="entry name" value="LPXTG_anchor"/>
    <property type="match status" value="1"/>
</dbReference>
<keyword evidence="2" id="KW-0472">Membrane</keyword>
<keyword evidence="4" id="KW-1185">Reference proteome</keyword>
<evidence type="ECO:0000256" key="1">
    <source>
        <dbReference type="SAM" id="MobiDB-lite"/>
    </source>
</evidence>
<evidence type="ECO:0000313" key="4">
    <source>
        <dbReference type="Proteomes" id="UP000572680"/>
    </source>
</evidence>
<feature type="region of interest" description="Disordered" evidence="1">
    <location>
        <begin position="1"/>
        <end position="35"/>
    </location>
</feature>